<dbReference type="Pfam" id="PF01312">
    <property type="entry name" value="Bac_export_2"/>
    <property type="match status" value="1"/>
</dbReference>
<keyword evidence="5 13" id="KW-1003">Cell membrane</keyword>
<evidence type="ECO:0000313" key="16">
    <source>
        <dbReference type="Proteomes" id="UP000192917"/>
    </source>
</evidence>
<protein>
    <recommendedName>
        <fullName evidence="3 13">Flagellar biosynthetic protein FlhB</fullName>
    </recommendedName>
</protein>
<comment type="subcellular location">
    <subcellularLocation>
        <location evidence="1">Cell membrane</location>
        <topology evidence="1">Multi-pass membrane protein</topology>
    </subcellularLocation>
</comment>
<feature type="compositionally biased region" description="Basic and acidic residues" evidence="14">
    <location>
        <begin position="8"/>
        <end position="28"/>
    </location>
</feature>
<gene>
    <name evidence="13" type="primary">flhB</name>
    <name evidence="15" type="ORF">SAMN05428998_12797</name>
</gene>
<evidence type="ECO:0000256" key="2">
    <source>
        <dbReference type="ARBA" id="ARBA00010690"/>
    </source>
</evidence>
<evidence type="ECO:0000256" key="11">
    <source>
        <dbReference type="ARBA" id="ARBA00023225"/>
    </source>
</evidence>
<evidence type="ECO:0000256" key="10">
    <source>
        <dbReference type="ARBA" id="ARBA00023136"/>
    </source>
</evidence>
<dbReference type="GO" id="GO:0044780">
    <property type="term" value="P:bacterial-type flagellum assembly"/>
    <property type="evidence" value="ECO:0007669"/>
    <property type="project" value="InterPro"/>
</dbReference>
<dbReference type="AlphaFoldDB" id="A0A1Y6CJA8"/>
<proteinExistence type="inferred from homology"/>
<dbReference type="InterPro" id="IPR006136">
    <property type="entry name" value="FlhB"/>
</dbReference>
<dbReference type="Gene3D" id="3.40.1690.10">
    <property type="entry name" value="secretion proteins EscU"/>
    <property type="match status" value="1"/>
</dbReference>
<sequence>MADDDTDDSQKTEEPTPKRLREAREKGEVTRSQEVNHWFMILALTGTIAMLAPIFLGQIGRALLPFIEQPDKIVLSGDSGRLVLANLLWQVGKALALPLAASIVAAIAAAALQGGIVVSAESLKPKLEKLSPLSGAKRLFGQRALVEFGKGLLKISLVGAIIAMLVLPRWQSYLHLPELSMDELLLLLRHEALRVLIGVLSAMTVIAGGDYLFQRFKMMQKLRMSRQEIKDEMRQSEGDPMVKGRLRQLRQERARQRMVAAVPGADVVVTNPTHFAVALRYDGEVMNAPTVVAKGVDFLAQKIREVAKENDVPIVENRPLARALYDGVEVDQEVPPAHYKAVAEVIGYVMRLRGKLPPRK</sequence>
<evidence type="ECO:0000256" key="4">
    <source>
        <dbReference type="ARBA" id="ARBA00022448"/>
    </source>
</evidence>
<feature type="transmembrane region" description="Helical" evidence="13">
    <location>
        <begin position="95"/>
        <end position="120"/>
    </location>
</feature>
<dbReference type="GO" id="GO:0009306">
    <property type="term" value="P:protein secretion"/>
    <property type="evidence" value="ECO:0007669"/>
    <property type="project" value="InterPro"/>
</dbReference>
<dbReference type="FunFam" id="3.40.1690.10:FF:000001">
    <property type="entry name" value="Flagellar biosynthetic protein FlhB"/>
    <property type="match status" value="1"/>
</dbReference>
<evidence type="ECO:0000256" key="12">
    <source>
        <dbReference type="ARBA" id="ARBA00025078"/>
    </source>
</evidence>
<keyword evidence="15" id="KW-0969">Cilium</keyword>
<evidence type="ECO:0000313" key="15">
    <source>
        <dbReference type="EMBL" id="SMF68178.1"/>
    </source>
</evidence>
<evidence type="ECO:0000256" key="1">
    <source>
        <dbReference type="ARBA" id="ARBA00004651"/>
    </source>
</evidence>
<keyword evidence="15" id="KW-0966">Cell projection</keyword>
<dbReference type="PANTHER" id="PTHR30531:SF12">
    <property type="entry name" value="FLAGELLAR BIOSYNTHETIC PROTEIN FLHB"/>
    <property type="match status" value="1"/>
</dbReference>
<feature type="transmembrane region" description="Helical" evidence="13">
    <location>
        <begin position="152"/>
        <end position="172"/>
    </location>
</feature>
<dbReference type="RefSeq" id="WP_085125439.1">
    <property type="nucleotide sequence ID" value="NZ_FWZX01000027.1"/>
</dbReference>
<evidence type="ECO:0000256" key="8">
    <source>
        <dbReference type="ARBA" id="ARBA00022927"/>
    </source>
</evidence>
<dbReference type="InterPro" id="IPR006135">
    <property type="entry name" value="T3SS_substrate_exporter"/>
</dbReference>
<dbReference type="STRING" id="560819.SAMN05428998_12797"/>
<accession>A0A1Y6CJA8</accession>
<keyword evidence="9 13" id="KW-1133">Transmembrane helix</keyword>
<evidence type="ECO:0000256" key="5">
    <source>
        <dbReference type="ARBA" id="ARBA00022475"/>
    </source>
</evidence>
<keyword evidence="6 13" id="KW-0812">Transmembrane</keyword>
<evidence type="ECO:0000256" key="3">
    <source>
        <dbReference type="ARBA" id="ARBA00021622"/>
    </source>
</evidence>
<evidence type="ECO:0000256" key="6">
    <source>
        <dbReference type="ARBA" id="ARBA00022692"/>
    </source>
</evidence>
<dbReference type="Gene3D" id="6.10.250.2080">
    <property type="match status" value="1"/>
</dbReference>
<dbReference type="PANTHER" id="PTHR30531">
    <property type="entry name" value="FLAGELLAR BIOSYNTHETIC PROTEIN FLHB"/>
    <property type="match status" value="1"/>
</dbReference>
<keyword evidence="15" id="KW-0282">Flagellum</keyword>
<evidence type="ECO:0000256" key="13">
    <source>
        <dbReference type="RuleBase" id="RU364091"/>
    </source>
</evidence>
<comment type="similarity">
    <text evidence="2 13">Belongs to the type III secretion exporter family.</text>
</comment>
<keyword evidence="7 13" id="KW-1005">Bacterial flagellum biogenesis</keyword>
<dbReference type="InterPro" id="IPR029025">
    <property type="entry name" value="T3SS_substrate_exporter_C"/>
</dbReference>
<dbReference type="Proteomes" id="UP000192917">
    <property type="component" value="Unassembled WGS sequence"/>
</dbReference>
<dbReference type="PRINTS" id="PR00950">
    <property type="entry name" value="TYPE3IMSPROT"/>
</dbReference>
<name>A0A1Y6CJA8_9PROT</name>
<keyword evidence="4 13" id="KW-0813">Transport</keyword>
<keyword evidence="10 13" id="KW-0472">Membrane</keyword>
<keyword evidence="11 13" id="KW-1006">Bacterial flagellum protein export</keyword>
<evidence type="ECO:0000256" key="7">
    <source>
        <dbReference type="ARBA" id="ARBA00022795"/>
    </source>
</evidence>
<keyword evidence="8 13" id="KW-0653">Protein transport</keyword>
<dbReference type="NCBIfam" id="TIGR00328">
    <property type="entry name" value="flhB"/>
    <property type="match status" value="1"/>
</dbReference>
<keyword evidence="16" id="KW-1185">Reference proteome</keyword>
<organism evidence="15 16">
    <name type="scientific">Tistlia consotensis USBA 355</name>
    <dbReference type="NCBI Taxonomy" id="560819"/>
    <lineage>
        <taxon>Bacteria</taxon>
        <taxon>Pseudomonadati</taxon>
        <taxon>Pseudomonadota</taxon>
        <taxon>Alphaproteobacteria</taxon>
        <taxon>Rhodospirillales</taxon>
        <taxon>Rhodovibrionaceae</taxon>
        <taxon>Tistlia</taxon>
    </lineage>
</organism>
<feature type="region of interest" description="Disordered" evidence="14">
    <location>
        <begin position="1"/>
        <end position="28"/>
    </location>
</feature>
<evidence type="ECO:0000256" key="14">
    <source>
        <dbReference type="SAM" id="MobiDB-lite"/>
    </source>
</evidence>
<evidence type="ECO:0000256" key="9">
    <source>
        <dbReference type="ARBA" id="ARBA00022989"/>
    </source>
</evidence>
<feature type="transmembrane region" description="Helical" evidence="13">
    <location>
        <begin position="192"/>
        <end position="213"/>
    </location>
</feature>
<dbReference type="EMBL" id="FWZX01000027">
    <property type="protein sequence ID" value="SMF68178.1"/>
    <property type="molecule type" value="Genomic_DNA"/>
</dbReference>
<dbReference type="SUPFAM" id="SSF160544">
    <property type="entry name" value="EscU C-terminal domain-like"/>
    <property type="match status" value="1"/>
</dbReference>
<comment type="function">
    <text evidence="12 13">Required for formation of the rod structure in the basal body of the flagellar apparatus. Together with FliI and FliH, may constitute the export apparatus of flagellin.</text>
</comment>
<feature type="transmembrane region" description="Helical" evidence="13">
    <location>
        <begin position="38"/>
        <end position="56"/>
    </location>
</feature>
<reference evidence="15 16" key="1">
    <citation type="submission" date="2017-04" db="EMBL/GenBank/DDBJ databases">
        <authorList>
            <person name="Afonso C.L."/>
            <person name="Miller P.J."/>
            <person name="Scott M.A."/>
            <person name="Spackman E."/>
            <person name="Goraichik I."/>
            <person name="Dimitrov K.M."/>
            <person name="Suarez D.L."/>
            <person name="Swayne D.E."/>
        </authorList>
    </citation>
    <scope>NUCLEOTIDE SEQUENCE [LARGE SCALE GENOMIC DNA]</scope>
    <source>
        <strain evidence="15 16">USBA 355</strain>
    </source>
</reference>
<dbReference type="GO" id="GO:0005886">
    <property type="term" value="C:plasma membrane"/>
    <property type="evidence" value="ECO:0007669"/>
    <property type="project" value="UniProtKB-SubCell"/>
</dbReference>